<feature type="compositionally biased region" description="Low complexity" evidence="1">
    <location>
        <begin position="20"/>
        <end position="33"/>
    </location>
</feature>
<dbReference type="AlphaFoldDB" id="A0AA88QQW8"/>
<dbReference type="Proteomes" id="UP001187471">
    <property type="component" value="Unassembled WGS sequence"/>
</dbReference>
<keyword evidence="4" id="KW-1185">Reference proteome</keyword>
<comment type="caution">
    <text evidence="3">The sequence shown here is derived from an EMBL/GenBank/DDBJ whole genome shotgun (WGS) entry which is preliminary data.</text>
</comment>
<proteinExistence type="predicted"/>
<evidence type="ECO:0000313" key="4">
    <source>
        <dbReference type="Proteomes" id="UP001187471"/>
    </source>
</evidence>
<name>A0AA88QQW8_9ASTE</name>
<keyword evidence="2" id="KW-0472">Membrane</keyword>
<feature type="transmembrane region" description="Helical" evidence="2">
    <location>
        <begin position="62"/>
        <end position="82"/>
    </location>
</feature>
<feature type="non-terminal residue" evidence="3">
    <location>
        <position position="135"/>
    </location>
</feature>
<dbReference type="EMBL" id="JAVXUO010002183">
    <property type="protein sequence ID" value="KAK2975514.1"/>
    <property type="molecule type" value="Genomic_DNA"/>
</dbReference>
<feature type="region of interest" description="Disordered" evidence="1">
    <location>
        <begin position="1"/>
        <end position="38"/>
    </location>
</feature>
<evidence type="ECO:0000256" key="1">
    <source>
        <dbReference type="SAM" id="MobiDB-lite"/>
    </source>
</evidence>
<keyword evidence="2" id="KW-0812">Transmembrane</keyword>
<protein>
    <submittedName>
        <fullName evidence="3">Uncharacterized protein</fullName>
    </submittedName>
</protein>
<gene>
    <name evidence="3" type="ORF">RJ640_009143</name>
</gene>
<reference evidence="3" key="1">
    <citation type="submission" date="2022-12" db="EMBL/GenBank/DDBJ databases">
        <title>Draft genome assemblies for two species of Escallonia (Escalloniales).</title>
        <authorList>
            <person name="Chanderbali A."/>
            <person name="Dervinis C."/>
            <person name="Anghel I."/>
            <person name="Soltis D."/>
            <person name="Soltis P."/>
            <person name="Zapata F."/>
        </authorList>
    </citation>
    <scope>NUCLEOTIDE SEQUENCE</scope>
    <source>
        <strain evidence="3">UCBG92.1500</strain>
        <tissue evidence="3">Leaf</tissue>
    </source>
</reference>
<evidence type="ECO:0000256" key="2">
    <source>
        <dbReference type="SAM" id="Phobius"/>
    </source>
</evidence>
<accession>A0AA88QQW8</accession>
<organism evidence="3 4">
    <name type="scientific">Escallonia rubra</name>
    <dbReference type="NCBI Taxonomy" id="112253"/>
    <lineage>
        <taxon>Eukaryota</taxon>
        <taxon>Viridiplantae</taxon>
        <taxon>Streptophyta</taxon>
        <taxon>Embryophyta</taxon>
        <taxon>Tracheophyta</taxon>
        <taxon>Spermatophyta</taxon>
        <taxon>Magnoliopsida</taxon>
        <taxon>eudicotyledons</taxon>
        <taxon>Gunneridae</taxon>
        <taxon>Pentapetalae</taxon>
        <taxon>asterids</taxon>
        <taxon>campanulids</taxon>
        <taxon>Escalloniales</taxon>
        <taxon>Escalloniaceae</taxon>
        <taxon>Escallonia</taxon>
    </lineage>
</organism>
<evidence type="ECO:0000313" key="3">
    <source>
        <dbReference type="EMBL" id="KAK2975514.1"/>
    </source>
</evidence>
<keyword evidence="2" id="KW-1133">Transmembrane helix</keyword>
<sequence>MASLDTDVTMVPAGEGAGSTGPSSSTASTSSSSKKPKRFEIKKWNAVSLWAWGTQFNPKPSILWWIIVRYVGITSWISVLSAKQTKLVRQVRSAQLLGESVTMHSTSTASADGSRLGKFDARQIQKLRRYMPCRP</sequence>